<organism evidence="2 3">
    <name type="scientific">Entomospira entomophila</name>
    <dbReference type="NCBI Taxonomy" id="2719988"/>
    <lineage>
        <taxon>Bacteria</taxon>
        <taxon>Pseudomonadati</taxon>
        <taxon>Spirochaetota</taxon>
        <taxon>Spirochaetia</taxon>
        <taxon>Spirochaetales</taxon>
        <taxon>Spirochaetaceae</taxon>
        <taxon>Entomospira</taxon>
    </lineage>
</organism>
<reference evidence="2 3" key="1">
    <citation type="submission" date="2020-03" db="EMBL/GenBank/DDBJ databases">
        <title>Spirochaetal bacteria isolated from arthropods constitute a novel genus Entomospira genus novum within the order Spirochaetales.</title>
        <authorList>
            <person name="Grana-Miraglia L."/>
            <person name="Sikutova S."/>
            <person name="Fingerle V."/>
            <person name="Sing A."/>
            <person name="Castillo-Ramirez S."/>
            <person name="Margos G."/>
            <person name="Rudolf I."/>
        </authorList>
    </citation>
    <scope>NUCLEOTIDE SEQUENCE [LARGE SCALE GENOMIC DNA]</scope>
    <source>
        <strain evidence="2 3">BR193</strain>
    </source>
</reference>
<gene>
    <name evidence="2" type="ORF">HCT14_05760</name>
</gene>
<keyword evidence="3" id="KW-1185">Reference proteome</keyword>
<evidence type="ECO:0000313" key="3">
    <source>
        <dbReference type="Proteomes" id="UP000711995"/>
    </source>
</evidence>
<dbReference type="EMBL" id="JAATLJ010000001">
    <property type="protein sequence ID" value="NIZ41006.1"/>
    <property type="molecule type" value="Genomic_DNA"/>
</dbReference>
<name>A0A968GCN8_9SPIO</name>
<protein>
    <recommendedName>
        <fullName evidence="1">NADH-ubiquinone oxidoreductase 51kDa subunit iron-sulphur binding domain-containing protein</fullName>
    </recommendedName>
</protein>
<dbReference type="Gene3D" id="1.20.1440.230">
    <property type="entry name" value="NADH-ubiquinone oxidoreductase 51kDa subunit, iron-sulphur binding domain"/>
    <property type="match status" value="1"/>
</dbReference>
<dbReference type="SUPFAM" id="SSF140490">
    <property type="entry name" value="Nqo1C-terminal domain-like"/>
    <property type="match status" value="1"/>
</dbReference>
<sequence length="186" mass="20881">MNEDSFYLITVSSHKNADEFFKKFKREVDQAAKGKACVMRAQLPDNDSIMVQIYPHHLVYHNLSVDHTTAIVTSLFGDAPLELINHPDAYIDNLATLLHMNMQVTESNICGKCSPCRIGGPLIADLLMQYNNTQASTDTTTAIERNQQLLDVGYTMKNASMCAIGMFGADPLLFAMDKWHQYFQQA</sequence>
<dbReference type="RefSeq" id="WP_167700590.1">
    <property type="nucleotide sequence ID" value="NZ_CP118174.1"/>
</dbReference>
<dbReference type="Proteomes" id="UP000711995">
    <property type="component" value="Unassembled WGS sequence"/>
</dbReference>
<evidence type="ECO:0000313" key="2">
    <source>
        <dbReference type="EMBL" id="NIZ41006.1"/>
    </source>
</evidence>
<dbReference type="Pfam" id="PF10589">
    <property type="entry name" value="NADH_4Fe-4S"/>
    <property type="match status" value="1"/>
</dbReference>
<evidence type="ECO:0000259" key="1">
    <source>
        <dbReference type="Pfam" id="PF10589"/>
    </source>
</evidence>
<dbReference type="InterPro" id="IPR019575">
    <property type="entry name" value="Nuop51_4Fe4S-bd"/>
</dbReference>
<comment type="caution">
    <text evidence="2">The sequence shown here is derived from an EMBL/GenBank/DDBJ whole genome shotgun (WGS) entry which is preliminary data.</text>
</comment>
<accession>A0A968GCN8</accession>
<dbReference type="InterPro" id="IPR037207">
    <property type="entry name" value="Nuop51_4Fe4S-bd_sf"/>
</dbReference>
<dbReference type="GO" id="GO:0051539">
    <property type="term" value="F:4 iron, 4 sulfur cluster binding"/>
    <property type="evidence" value="ECO:0007669"/>
    <property type="project" value="InterPro"/>
</dbReference>
<dbReference type="AlphaFoldDB" id="A0A968GCN8"/>
<feature type="domain" description="NADH-ubiquinone oxidoreductase 51kDa subunit iron-sulphur binding" evidence="1">
    <location>
        <begin position="101"/>
        <end position="185"/>
    </location>
</feature>
<proteinExistence type="predicted"/>